<proteinExistence type="predicted"/>
<evidence type="ECO:0000313" key="1">
    <source>
        <dbReference type="EMBL" id="KAI8009713.1"/>
    </source>
</evidence>
<name>A0ACC0HA12_9ERIC</name>
<reference evidence="1 2" key="1">
    <citation type="journal article" date="2022" name="Plant J.">
        <title>Chromosome-level genome of Camellia lanceoleosa provides a valuable resource for understanding genome evolution and self-incompatibility.</title>
        <authorList>
            <person name="Gong W."/>
            <person name="Xiao S."/>
            <person name="Wang L."/>
            <person name="Liao Z."/>
            <person name="Chang Y."/>
            <person name="Mo W."/>
            <person name="Hu G."/>
            <person name="Li W."/>
            <person name="Zhao G."/>
            <person name="Zhu H."/>
            <person name="Hu X."/>
            <person name="Ji K."/>
            <person name="Xiang X."/>
            <person name="Song Q."/>
            <person name="Yuan D."/>
            <person name="Jin S."/>
            <person name="Zhang L."/>
        </authorList>
    </citation>
    <scope>NUCLEOTIDE SEQUENCE [LARGE SCALE GENOMIC DNA]</scope>
    <source>
        <strain evidence="1">SQ_2022a</strain>
    </source>
</reference>
<comment type="caution">
    <text evidence="1">The sequence shown here is derived from an EMBL/GenBank/DDBJ whole genome shotgun (WGS) entry which is preliminary data.</text>
</comment>
<organism evidence="1 2">
    <name type="scientific">Camellia lanceoleosa</name>
    <dbReference type="NCBI Taxonomy" id="1840588"/>
    <lineage>
        <taxon>Eukaryota</taxon>
        <taxon>Viridiplantae</taxon>
        <taxon>Streptophyta</taxon>
        <taxon>Embryophyta</taxon>
        <taxon>Tracheophyta</taxon>
        <taxon>Spermatophyta</taxon>
        <taxon>Magnoliopsida</taxon>
        <taxon>eudicotyledons</taxon>
        <taxon>Gunneridae</taxon>
        <taxon>Pentapetalae</taxon>
        <taxon>asterids</taxon>
        <taxon>Ericales</taxon>
        <taxon>Theaceae</taxon>
        <taxon>Camellia</taxon>
    </lineage>
</organism>
<dbReference type="Proteomes" id="UP001060215">
    <property type="component" value="Chromosome 5"/>
</dbReference>
<sequence>MSLITYRISKQRWIWIVSNSKHVINLFIQYTPYKPSDGSWEDPAYRESFAQRCFTLIDEYAPGFSSSIIRYDMLTPPDLEREIGLTGLFP</sequence>
<protein>
    <submittedName>
        <fullName evidence="1">Pyridine nucleotide-disulfide oxidoreductase domain-containing protein 2</fullName>
    </submittedName>
</protein>
<keyword evidence="2" id="KW-1185">Reference proteome</keyword>
<gene>
    <name evidence="1" type="ORF">LOK49_LG06G00327</name>
</gene>
<evidence type="ECO:0000313" key="2">
    <source>
        <dbReference type="Proteomes" id="UP001060215"/>
    </source>
</evidence>
<dbReference type="EMBL" id="CM045762">
    <property type="protein sequence ID" value="KAI8009713.1"/>
    <property type="molecule type" value="Genomic_DNA"/>
</dbReference>
<accession>A0ACC0HA12</accession>